<dbReference type="AlphaFoldDB" id="A0A6H5GSX5"/>
<accession>A0A6H5GSX5</accession>
<evidence type="ECO:0000313" key="2">
    <source>
        <dbReference type="Proteomes" id="UP000479000"/>
    </source>
</evidence>
<gene>
    <name evidence="1" type="ORF">NTEN_LOCUS12169</name>
</gene>
<evidence type="ECO:0000313" key="1">
    <source>
        <dbReference type="EMBL" id="CAB0006692.1"/>
    </source>
</evidence>
<proteinExistence type="predicted"/>
<keyword evidence="2" id="KW-1185">Reference proteome</keyword>
<dbReference type="Proteomes" id="UP000479000">
    <property type="component" value="Unassembled WGS sequence"/>
</dbReference>
<feature type="non-terminal residue" evidence="1">
    <location>
        <position position="1"/>
    </location>
</feature>
<reference evidence="1 2" key="1">
    <citation type="submission" date="2020-02" db="EMBL/GenBank/DDBJ databases">
        <authorList>
            <person name="Ferguson B K."/>
        </authorList>
    </citation>
    <scope>NUCLEOTIDE SEQUENCE [LARGE SCALE GENOMIC DNA]</scope>
</reference>
<sequence>AVSHGRQRTPHVIGIFRTPEVSNLTLKPSPSSRSICRPVPIFEIRDTGQARFSLSSK</sequence>
<organism evidence="1 2">
    <name type="scientific">Nesidiocoris tenuis</name>
    <dbReference type="NCBI Taxonomy" id="355587"/>
    <lineage>
        <taxon>Eukaryota</taxon>
        <taxon>Metazoa</taxon>
        <taxon>Ecdysozoa</taxon>
        <taxon>Arthropoda</taxon>
        <taxon>Hexapoda</taxon>
        <taxon>Insecta</taxon>
        <taxon>Pterygota</taxon>
        <taxon>Neoptera</taxon>
        <taxon>Paraneoptera</taxon>
        <taxon>Hemiptera</taxon>
        <taxon>Heteroptera</taxon>
        <taxon>Panheteroptera</taxon>
        <taxon>Cimicomorpha</taxon>
        <taxon>Miridae</taxon>
        <taxon>Dicyphina</taxon>
        <taxon>Nesidiocoris</taxon>
    </lineage>
</organism>
<name>A0A6H5GSX5_9HEMI</name>
<protein>
    <submittedName>
        <fullName evidence="1">Uncharacterized protein</fullName>
    </submittedName>
</protein>
<dbReference type="EMBL" id="CADCXU010018217">
    <property type="protein sequence ID" value="CAB0006692.1"/>
    <property type="molecule type" value="Genomic_DNA"/>
</dbReference>